<evidence type="ECO:0000313" key="2">
    <source>
        <dbReference type="Proteomes" id="UP000298264"/>
    </source>
</evidence>
<dbReference type="OrthoDB" id="335140at2"/>
<protein>
    <recommendedName>
        <fullName evidence="3">Redoxin</fullName>
    </recommendedName>
</protein>
<dbReference type="InterPro" id="IPR036249">
    <property type="entry name" value="Thioredoxin-like_sf"/>
</dbReference>
<dbReference type="RefSeq" id="WP_135764474.1">
    <property type="nucleotide sequence ID" value="NZ_RQHV01000049.1"/>
</dbReference>
<evidence type="ECO:0000313" key="1">
    <source>
        <dbReference type="EMBL" id="TGN10095.1"/>
    </source>
</evidence>
<organism evidence="1 2">
    <name type="scientific">Leptospira ilyithenensis</name>
    <dbReference type="NCBI Taxonomy" id="2484901"/>
    <lineage>
        <taxon>Bacteria</taxon>
        <taxon>Pseudomonadati</taxon>
        <taxon>Spirochaetota</taxon>
        <taxon>Spirochaetia</taxon>
        <taxon>Leptospirales</taxon>
        <taxon>Leptospiraceae</taxon>
        <taxon>Leptospira</taxon>
    </lineage>
</organism>
<proteinExistence type="predicted"/>
<keyword evidence="2" id="KW-1185">Reference proteome</keyword>
<dbReference type="SUPFAM" id="SSF52833">
    <property type="entry name" value="Thioredoxin-like"/>
    <property type="match status" value="1"/>
</dbReference>
<comment type="caution">
    <text evidence="1">The sequence shown here is derived from an EMBL/GenBank/DDBJ whole genome shotgun (WGS) entry which is preliminary data.</text>
</comment>
<dbReference type="EMBL" id="RQHV01000049">
    <property type="protein sequence ID" value="TGN10095.1"/>
    <property type="molecule type" value="Genomic_DNA"/>
</dbReference>
<dbReference type="Proteomes" id="UP000298264">
    <property type="component" value="Unassembled WGS sequence"/>
</dbReference>
<evidence type="ECO:0008006" key="3">
    <source>
        <dbReference type="Google" id="ProtNLM"/>
    </source>
</evidence>
<reference evidence="1" key="1">
    <citation type="journal article" date="2019" name="PLoS Negl. Trop. Dis.">
        <title>Revisiting the worldwide diversity of Leptospira species in the environment.</title>
        <authorList>
            <person name="Vincent A.T."/>
            <person name="Schiettekatte O."/>
            <person name="Bourhy P."/>
            <person name="Veyrier F.J."/>
            <person name="Picardeau M."/>
        </authorList>
    </citation>
    <scope>NUCLEOTIDE SEQUENCE [LARGE SCALE GENOMIC DNA]</scope>
    <source>
        <strain evidence="1">201400974</strain>
    </source>
</reference>
<gene>
    <name evidence="1" type="ORF">EHS11_11080</name>
</gene>
<sequence length="171" mass="19196">MKVFLGDKPIELLGKQPKQGEWIKKNFRLPAAYNTKIPFTPDQLKAGLVIVSTLPKIKSNECSAQILNLEQELAIRKINAKIVHIACDCADHWEEVKNLHPFLKAKGFSLKFADTTDINSFKEFFGVGVKGSPRIAHGLFAFQNGYLIQSMIPRQQYGIPNIKKLLDSISS</sequence>
<name>A0A4R9LN76_9LEPT</name>
<dbReference type="AlphaFoldDB" id="A0A4R9LN76"/>
<accession>A0A4R9LN76</accession>